<dbReference type="RefSeq" id="WP_128356179.1">
    <property type="nucleotide sequence ID" value="NZ_CP022987.1"/>
</dbReference>
<dbReference type="Pfam" id="PF06835">
    <property type="entry name" value="LptC"/>
    <property type="match status" value="1"/>
</dbReference>
<feature type="compositionally biased region" description="Basic and acidic residues" evidence="1">
    <location>
        <begin position="187"/>
        <end position="206"/>
    </location>
</feature>
<sequence>MKERAPALVAVLLLICLVVGTWWAADYAQRAIPIDPPRRITHEPDSWASNFVMVRTDTEGVAINRLEGDFMQHYPDDDSYEITTAKATGQQPGSPITVGTSNTAIMDQDGERIIMKGDAHVHRVADGDNPALDVRSEQLTILPDKDLVFTDLPALVVHGKSTMNGKGMRYDNDTRQLQVFSATDVKISGEESRPGQSTKSEKEEQP</sequence>
<dbReference type="EMBL" id="CP022987">
    <property type="protein sequence ID" value="QAA95190.1"/>
    <property type="molecule type" value="Genomic_DNA"/>
</dbReference>
<evidence type="ECO:0000256" key="1">
    <source>
        <dbReference type="SAM" id="MobiDB-lite"/>
    </source>
</evidence>
<evidence type="ECO:0000313" key="2">
    <source>
        <dbReference type="EMBL" id="QAA95190.1"/>
    </source>
</evidence>
<feature type="region of interest" description="Disordered" evidence="1">
    <location>
        <begin position="183"/>
        <end position="206"/>
    </location>
</feature>
<dbReference type="OrthoDB" id="5298112at2"/>
<name>A0A410GFY0_9BURK</name>
<dbReference type="InterPro" id="IPR010664">
    <property type="entry name" value="LipoPS_assembly_LptC-rel"/>
</dbReference>
<proteinExistence type="predicted"/>
<dbReference type="GO" id="GO:0005886">
    <property type="term" value="C:plasma membrane"/>
    <property type="evidence" value="ECO:0007669"/>
    <property type="project" value="InterPro"/>
</dbReference>
<accession>A0A410GFY0</accession>
<protein>
    <submittedName>
        <fullName evidence="2">LPS export ABC transporter periplasmic protein LptC</fullName>
    </submittedName>
</protein>
<dbReference type="Gene3D" id="2.60.450.10">
    <property type="entry name" value="Lipopolysaccharide (LPS) transport protein A like domain"/>
    <property type="match status" value="1"/>
</dbReference>
<organism evidence="2 3">
    <name type="scientific">Pollutimonas thiosulfatoxidans</name>
    <dbReference type="NCBI Taxonomy" id="2028345"/>
    <lineage>
        <taxon>Bacteria</taxon>
        <taxon>Pseudomonadati</taxon>
        <taxon>Pseudomonadota</taxon>
        <taxon>Betaproteobacteria</taxon>
        <taxon>Burkholderiales</taxon>
        <taxon>Alcaligenaceae</taxon>
        <taxon>Pollutimonas</taxon>
    </lineage>
</organism>
<dbReference type="Proteomes" id="UP000283474">
    <property type="component" value="Chromosome"/>
</dbReference>
<dbReference type="InterPro" id="IPR026265">
    <property type="entry name" value="LptC"/>
</dbReference>
<reference evidence="2 3" key="1">
    <citation type="submission" date="2017-08" db="EMBL/GenBank/DDBJ databases">
        <authorList>
            <person name="Park S.-J."/>
            <person name="Kim H."/>
        </authorList>
    </citation>
    <scope>NUCLEOTIDE SEQUENCE [LARGE SCALE GENOMIC DNA]</scope>
    <source>
        <strain evidence="3">ye3</strain>
    </source>
</reference>
<keyword evidence="3" id="KW-1185">Reference proteome</keyword>
<dbReference type="KEGG" id="pus:CKA81_15950"/>
<dbReference type="AlphaFoldDB" id="A0A410GFY0"/>
<dbReference type="NCBIfam" id="TIGR04409">
    <property type="entry name" value="LptC_YrbK"/>
    <property type="match status" value="1"/>
</dbReference>
<dbReference type="GO" id="GO:0015221">
    <property type="term" value="F:lipopolysaccharide transmembrane transporter activity"/>
    <property type="evidence" value="ECO:0007669"/>
    <property type="project" value="InterPro"/>
</dbReference>
<evidence type="ECO:0000313" key="3">
    <source>
        <dbReference type="Proteomes" id="UP000283474"/>
    </source>
</evidence>
<gene>
    <name evidence="2" type="primary">lptC</name>
    <name evidence="2" type="ORF">CKA81_15950</name>
</gene>